<dbReference type="SMART" id="SM00561">
    <property type="entry name" value="MBT"/>
    <property type="match status" value="1"/>
</dbReference>
<feature type="compositionally biased region" description="Basic and acidic residues" evidence="1">
    <location>
        <begin position="97"/>
        <end position="116"/>
    </location>
</feature>
<dbReference type="Gene3D" id="3.30.1330.30">
    <property type="match status" value="1"/>
</dbReference>
<evidence type="ECO:0000313" key="3">
    <source>
        <dbReference type="Proteomes" id="UP000005239"/>
    </source>
</evidence>
<dbReference type="InterPro" id="IPR016197">
    <property type="entry name" value="Chromo-like_dom_sf"/>
</dbReference>
<dbReference type="InterPro" id="IPR021987">
    <property type="entry name" value="SLED"/>
</dbReference>
<dbReference type="SUPFAM" id="SSF63748">
    <property type="entry name" value="Tudor/PWWP/MBT"/>
    <property type="match status" value="2"/>
</dbReference>
<feature type="compositionally biased region" description="Polar residues" evidence="1">
    <location>
        <begin position="127"/>
        <end position="137"/>
    </location>
</feature>
<sequence>MGRLTKPKKKKDEVFYVERVWDRKTEPDGTYRYLTSWMGFAEKTWEPIDHFVNGLIDLVNELDSILDDPINNPKPDWLLDFEDQKERGINVYKHTPRPGDRKIKREETSPSVERVKGRSRFKKEWSPSGSTATTVTRQSRRCRQRSPAASASTRPIRSTRAARNGQGPSYLSYFSTGESTPVTRSRRSSMADTPLRGVARDESMESMEGDRLIKQEEIDATEQEQMGGAVVRAESTEEGGLVIVEDAPSTSQDPTETSIIAEKDKNGVGSSSSAIARSTVVKKSHKAGRFNGGKSKVQVPLYVATPIDNLDDNRQLPVIDSPVFPDFEPDVNTGIFAPLEGSEFPVFNWRLHLVTTGGAPAPVECFWKRRVGPFSNPFGAHINKLLKVPDNNEPFTNKWCTVGKVVNFYGPWVQVHVIGTDPIRAHWFMADDAGLQPFDSLSDLTEPLCKEPNNRVNTSNYKRMIEKLMLGIDGSDMRVPRECFVNQIPWKNRPIKNGFKVGHQLETYDPLRGEGCFYPATVVEVNVSRELVKIHYDGYPQNETKTVTYNDPRLFPCGFANAIGWSRKKNEPDTPVDSTATTSTRVLFTPTRPHGMIEMDDIESENDDEEEERNITHTRMNNRATAIPVQHISSDEEEEVEEERHTFLGRQNHRTRAPAIPGLSRKPEEKTSKTVTKPVINPVIKPDVKSVQNNRLEELEERREIIPIELETEDDQFSILLRSKPVASPPLKRIDPSNTHKDRCAPVYRDPLPPPSGFRITHTGSQVHLYINKRCNVGPNMKPIEFREIPSQQFGSIPHLWRELMQKLVIAAVDQQAYVDHLPKIRADPGLLSITYEINETTTGGQFLRFPTSVMEAQNFLDWLMKKIGMCPNTISLDKKKKCDDKTCVAMRDQESSESRVYDILRHANHQQSMQKQQQQQLAQQMHQMQQPVQRKTRRNSRNSPPTIYGCTSYALIFLISAGRTVRWLKYIRIQRQKAGLLKRLKIPPPVAALDSAEAKKARLQARAEARAAGKKEEVTKRPNMVRFGIHNLVLIAHDVDPLEGGLSLDDGVRDLELTAAQSGEEDDNLKGVDIVGDEDQLGMKQIQIRKCIAKNDGIFRFK</sequence>
<dbReference type="InterPro" id="IPR038348">
    <property type="entry name" value="SLED_sf"/>
</dbReference>
<dbReference type="Pfam" id="PF12140">
    <property type="entry name" value="SLED"/>
    <property type="match status" value="1"/>
</dbReference>
<dbReference type="GO" id="GO:0042393">
    <property type="term" value="F:histone binding"/>
    <property type="evidence" value="ECO:0000318"/>
    <property type="project" value="GO_Central"/>
</dbReference>
<reference evidence="2" key="2">
    <citation type="submission" date="2022-06" db="UniProtKB">
        <authorList>
            <consortium name="EnsemblMetazoa"/>
        </authorList>
    </citation>
    <scope>IDENTIFICATION</scope>
    <source>
        <strain evidence="2">PS312</strain>
    </source>
</reference>
<dbReference type="SUPFAM" id="SSF54160">
    <property type="entry name" value="Chromo domain-like"/>
    <property type="match status" value="1"/>
</dbReference>
<dbReference type="InterPro" id="IPR000953">
    <property type="entry name" value="Chromo/chromo_shadow_dom"/>
</dbReference>
<dbReference type="Pfam" id="PF02820">
    <property type="entry name" value="MBT"/>
    <property type="match status" value="1"/>
</dbReference>
<feature type="compositionally biased region" description="Polar residues" evidence="1">
    <location>
        <begin position="166"/>
        <end position="191"/>
    </location>
</feature>
<dbReference type="InterPro" id="IPR004092">
    <property type="entry name" value="Mbt"/>
</dbReference>
<accession>A0A8R1Y6U2</accession>
<name>A0A2A6BCC4_PRIPA</name>
<evidence type="ECO:0000256" key="1">
    <source>
        <dbReference type="SAM" id="MobiDB-lite"/>
    </source>
</evidence>
<feature type="region of interest" description="Disordered" evidence="1">
    <location>
        <begin position="915"/>
        <end position="945"/>
    </location>
</feature>
<dbReference type="EnsemblMetazoa" id="PPA07790.1">
    <property type="protein sequence ID" value="PPA07790.1"/>
    <property type="gene ID" value="WBGene00097344"/>
</dbReference>
<dbReference type="InterPro" id="IPR029064">
    <property type="entry name" value="Ribosomal_eL30-like_sf"/>
</dbReference>
<gene>
    <name evidence="2" type="primary">WBGene00097344</name>
</gene>
<feature type="compositionally biased region" description="Polar residues" evidence="1">
    <location>
        <begin position="147"/>
        <end position="156"/>
    </location>
</feature>
<dbReference type="AlphaFoldDB" id="A0A2A6BCC4"/>
<dbReference type="PROSITE" id="PS50013">
    <property type="entry name" value="CHROMO_2"/>
    <property type="match status" value="1"/>
</dbReference>
<evidence type="ECO:0000313" key="2">
    <source>
        <dbReference type="EnsemblMetazoa" id="PPA07790.1"/>
    </source>
</evidence>
<dbReference type="GO" id="GO:0003682">
    <property type="term" value="F:chromatin binding"/>
    <property type="evidence" value="ECO:0000318"/>
    <property type="project" value="GO_Central"/>
</dbReference>
<feature type="region of interest" description="Disordered" evidence="1">
    <location>
        <begin position="91"/>
        <end position="195"/>
    </location>
</feature>
<keyword evidence="3" id="KW-1185">Reference proteome</keyword>
<dbReference type="Gene3D" id="2.40.50.40">
    <property type="match status" value="1"/>
</dbReference>
<proteinExistence type="predicted"/>
<reference evidence="3" key="1">
    <citation type="journal article" date="2008" name="Nat. Genet.">
        <title>The Pristionchus pacificus genome provides a unique perspective on nematode lifestyle and parasitism.</title>
        <authorList>
            <person name="Dieterich C."/>
            <person name="Clifton S.W."/>
            <person name="Schuster L.N."/>
            <person name="Chinwalla A."/>
            <person name="Delehaunty K."/>
            <person name="Dinkelacker I."/>
            <person name="Fulton L."/>
            <person name="Fulton R."/>
            <person name="Godfrey J."/>
            <person name="Minx P."/>
            <person name="Mitreva M."/>
            <person name="Roeseler W."/>
            <person name="Tian H."/>
            <person name="Witte H."/>
            <person name="Yang S.P."/>
            <person name="Wilson R.K."/>
            <person name="Sommer R.J."/>
        </authorList>
    </citation>
    <scope>NUCLEOTIDE SEQUENCE [LARGE SCALE GENOMIC DNA]</scope>
    <source>
        <strain evidence="3">PS312</strain>
    </source>
</reference>
<organism evidence="2 3">
    <name type="scientific">Pristionchus pacificus</name>
    <name type="common">Parasitic nematode worm</name>
    <dbReference type="NCBI Taxonomy" id="54126"/>
    <lineage>
        <taxon>Eukaryota</taxon>
        <taxon>Metazoa</taxon>
        <taxon>Ecdysozoa</taxon>
        <taxon>Nematoda</taxon>
        <taxon>Chromadorea</taxon>
        <taxon>Rhabditida</taxon>
        <taxon>Rhabditina</taxon>
        <taxon>Diplogasteromorpha</taxon>
        <taxon>Diplogasteroidea</taxon>
        <taxon>Neodiplogasteridae</taxon>
        <taxon>Pristionchus</taxon>
    </lineage>
</organism>
<protein>
    <submittedName>
        <fullName evidence="2">Chromo domain-containing protein</fullName>
    </submittedName>
</protein>
<dbReference type="GO" id="GO:0045892">
    <property type="term" value="P:negative regulation of DNA-templated transcription"/>
    <property type="evidence" value="ECO:0000318"/>
    <property type="project" value="GO_Central"/>
</dbReference>
<dbReference type="OrthoDB" id="29563at2759"/>
<dbReference type="Proteomes" id="UP000005239">
    <property type="component" value="Unassembled WGS sequence"/>
</dbReference>
<feature type="compositionally biased region" description="Low complexity" evidence="1">
    <location>
        <begin position="915"/>
        <end position="934"/>
    </location>
</feature>
<dbReference type="PROSITE" id="PS51079">
    <property type="entry name" value="MBT"/>
    <property type="match status" value="1"/>
</dbReference>
<dbReference type="GO" id="GO:0005634">
    <property type="term" value="C:nucleus"/>
    <property type="evidence" value="ECO:0000318"/>
    <property type="project" value="GO_Central"/>
</dbReference>
<dbReference type="Gene3D" id="2.30.30.140">
    <property type="match status" value="2"/>
</dbReference>
<dbReference type="Gene3D" id="3.90.1150.190">
    <property type="entry name" value="SLED domain"/>
    <property type="match status" value="1"/>
</dbReference>
<accession>A0A2A6BCC4</accession>